<reference evidence="4 5" key="2">
    <citation type="journal article" date="2016" name="Genome Announc.">
        <title>Genome Sequence of Nitrosomonas communis Strain Nm2, a Mesophilic Ammonia-Oxidizing Bacterium Isolated from Mediterranean Soil.</title>
        <authorList>
            <person name="Kozlowski J.A."/>
            <person name="Kits K.D."/>
            <person name="Stein L.Y."/>
        </authorList>
    </citation>
    <scope>NUCLEOTIDE SEQUENCE [LARGE SCALE GENOMIC DNA]</scope>
    <source>
        <strain evidence="4 5">Nm2</strain>
    </source>
</reference>
<dbReference type="AlphaFoldDB" id="A0A0F7KJD7"/>
<keyword evidence="3" id="KW-0732">Signal</keyword>
<keyword evidence="5" id="KW-1185">Reference proteome</keyword>
<dbReference type="SUPFAM" id="SSF56925">
    <property type="entry name" value="OMPA-like"/>
    <property type="match status" value="1"/>
</dbReference>
<evidence type="ECO:0000313" key="5">
    <source>
        <dbReference type="Proteomes" id="UP000034156"/>
    </source>
</evidence>
<dbReference type="PATRIC" id="fig|44574.3.peg.4226"/>
<name>A0A0F7KJD7_9PROT</name>
<feature type="signal peptide" evidence="3">
    <location>
        <begin position="1"/>
        <end position="32"/>
    </location>
</feature>
<organism evidence="4 5">
    <name type="scientific">Nitrosomonas communis</name>
    <dbReference type="NCBI Taxonomy" id="44574"/>
    <lineage>
        <taxon>Bacteria</taxon>
        <taxon>Pseudomonadati</taxon>
        <taxon>Pseudomonadota</taxon>
        <taxon>Betaproteobacteria</taxon>
        <taxon>Nitrosomonadales</taxon>
        <taxon>Nitrosomonadaceae</taxon>
        <taxon>Nitrosomonas</taxon>
    </lineage>
</organism>
<dbReference type="KEGG" id="nco:AAW31_17575"/>
<feature type="chain" id="PRO_5002518071" description="Outer membrane protein beta-barrel domain-containing protein" evidence="3">
    <location>
        <begin position="33"/>
        <end position="303"/>
    </location>
</feature>
<dbReference type="Gene3D" id="2.40.160.20">
    <property type="match status" value="1"/>
</dbReference>
<evidence type="ECO:0000256" key="1">
    <source>
        <dbReference type="ARBA" id="ARBA00004442"/>
    </source>
</evidence>
<comment type="subcellular location">
    <subcellularLocation>
        <location evidence="1">Cell outer membrane</location>
    </subcellularLocation>
</comment>
<proteinExistence type="predicted"/>
<keyword evidence="2" id="KW-0175">Coiled coil</keyword>
<dbReference type="EMBL" id="CP011451">
    <property type="protein sequence ID" value="AKH39213.1"/>
    <property type="molecule type" value="Genomic_DNA"/>
</dbReference>
<feature type="coiled-coil region" evidence="2">
    <location>
        <begin position="38"/>
        <end position="93"/>
    </location>
</feature>
<accession>A0A0F7KJD7</accession>
<reference evidence="5" key="1">
    <citation type="submission" date="2015-05" db="EMBL/GenBank/DDBJ databases">
        <title>Draft genome of Nitrosomonas communis strain Nm2.</title>
        <authorList>
            <person name="Kozlowski J.A."/>
            <person name="Kits K.D."/>
            <person name="Stein L.Y."/>
        </authorList>
    </citation>
    <scope>NUCLEOTIDE SEQUENCE [LARGE SCALE GENOMIC DNA]</scope>
    <source>
        <strain evidence="5">Nm2</strain>
    </source>
</reference>
<evidence type="ECO:0000313" key="4">
    <source>
        <dbReference type="EMBL" id="AKH39213.1"/>
    </source>
</evidence>
<protein>
    <recommendedName>
        <fullName evidence="6">Outer membrane protein beta-barrel domain-containing protein</fullName>
    </recommendedName>
</protein>
<sequence length="303" mass="33347">MKQFRHKTGVTSLAVSSFIIALATTGSTQALAHDRTSTGALEQQIKQLESQLKAIRDELNQVKSKAAQDEQEIKKVKEEIVLEDQEIKKVEEKVVELEEFEHKHHNISHRLFFRGGYAHNLQERNGASLQSNVVPIGAQDAGGNDGWYVGAGFDFSLTKDVWGFLPNTEIFAELMFEYKRFGHSQGNALANAPSQLAGGAFNPRSVTISQFTLSAAPKIKFMEGSNFRPWIIPAGLSMHVVSPATESVTYVANPGIMFGAGADYRIWKNFYLGVDARYHEVFGKFDGVNISGLTAGGYLGIGF</sequence>
<evidence type="ECO:0008006" key="6">
    <source>
        <dbReference type="Google" id="ProtNLM"/>
    </source>
</evidence>
<dbReference type="Proteomes" id="UP000034156">
    <property type="component" value="Chromosome"/>
</dbReference>
<dbReference type="OrthoDB" id="5760633at2"/>
<evidence type="ECO:0000256" key="3">
    <source>
        <dbReference type="SAM" id="SignalP"/>
    </source>
</evidence>
<dbReference type="InterPro" id="IPR011250">
    <property type="entry name" value="OMP/PagP_B-barrel"/>
</dbReference>
<dbReference type="RefSeq" id="WP_046851233.1">
    <property type="nucleotide sequence ID" value="NZ_CP011451.1"/>
</dbReference>
<gene>
    <name evidence="4" type="ORF">AAW31_17575</name>
</gene>
<dbReference type="GO" id="GO:0009279">
    <property type="term" value="C:cell outer membrane"/>
    <property type="evidence" value="ECO:0007669"/>
    <property type="project" value="UniProtKB-SubCell"/>
</dbReference>
<evidence type="ECO:0000256" key="2">
    <source>
        <dbReference type="SAM" id="Coils"/>
    </source>
</evidence>